<sequence>MSIRELGANGAGSVFFFSSTDFMKKSSKLSFSWKRSRLSWAAAAGGGTGTGLDMANESPSRSVTSEGNFFELSDFSAAIKREWLSSSSAMRSNFCCSFGISPKSFGMTGSESTRKLSITSVEFRALSLHNYSRHTLEGRDCWFLVPKDDFTTDSWWHFVLVAFGSTSLRRMKIIFICFQRRRSTSEEE</sequence>
<proteinExistence type="predicted"/>
<accession>A0A8D8FYR6</accession>
<dbReference type="EMBL" id="HBUE01109178">
    <property type="protein sequence ID" value="CAG6488039.1"/>
    <property type="molecule type" value="Transcribed_RNA"/>
</dbReference>
<dbReference type="EMBL" id="HBUE01109179">
    <property type="protein sequence ID" value="CAG6488040.1"/>
    <property type="molecule type" value="Transcribed_RNA"/>
</dbReference>
<protein>
    <submittedName>
        <fullName evidence="1">(northern house mosquito) hypothetical protein</fullName>
    </submittedName>
</protein>
<reference evidence="1" key="1">
    <citation type="submission" date="2021-05" db="EMBL/GenBank/DDBJ databases">
        <authorList>
            <person name="Alioto T."/>
            <person name="Alioto T."/>
            <person name="Gomez Garrido J."/>
        </authorList>
    </citation>
    <scope>NUCLEOTIDE SEQUENCE</scope>
</reference>
<organism evidence="1">
    <name type="scientific">Culex pipiens</name>
    <name type="common">House mosquito</name>
    <dbReference type="NCBI Taxonomy" id="7175"/>
    <lineage>
        <taxon>Eukaryota</taxon>
        <taxon>Metazoa</taxon>
        <taxon>Ecdysozoa</taxon>
        <taxon>Arthropoda</taxon>
        <taxon>Hexapoda</taxon>
        <taxon>Insecta</taxon>
        <taxon>Pterygota</taxon>
        <taxon>Neoptera</taxon>
        <taxon>Endopterygota</taxon>
        <taxon>Diptera</taxon>
        <taxon>Nematocera</taxon>
        <taxon>Culicoidea</taxon>
        <taxon>Culicidae</taxon>
        <taxon>Culicinae</taxon>
        <taxon>Culicini</taxon>
        <taxon>Culex</taxon>
        <taxon>Culex</taxon>
    </lineage>
</organism>
<evidence type="ECO:0000313" key="1">
    <source>
        <dbReference type="EMBL" id="CAG6488040.1"/>
    </source>
</evidence>
<name>A0A8D8FYR6_CULPI</name>
<dbReference type="AlphaFoldDB" id="A0A8D8FYR6"/>